<dbReference type="EMBL" id="JABZGR010000001">
    <property type="protein sequence ID" value="MBF0969517.1"/>
    <property type="molecule type" value="Genomic_DNA"/>
</dbReference>
<evidence type="ECO:0000313" key="2">
    <source>
        <dbReference type="Proteomes" id="UP000704068"/>
    </source>
</evidence>
<protein>
    <submittedName>
        <fullName evidence="1">Uncharacterized protein</fullName>
    </submittedName>
</protein>
<dbReference type="AlphaFoldDB" id="A0A929RX99"/>
<sequence>MATITKFDALIGELEPYTSSPASMTKSLLDAGVQDPEEEYTAEDKRTVAKAAIAILKKLIVLSSDSLGKSSQGYNVDKLEKRIKLLAKENDLEVSDFVGVPTVEDGSILW</sequence>
<dbReference type="RefSeq" id="WP_303762479.1">
    <property type="nucleotide sequence ID" value="NZ_JABZGR010000001.1"/>
</dbReference>
<accession>A0A929RX99</accession>
<comment type="caution">
    <text evidence="1">The sequence shown here is derived from an EMBL/GenBank/DDBJ whole genome shotgun (WGS) entry which is preliminary data.</text>
</comment>
<evidence type="ECO:0000313" key="1">
    <source>
        <dbReference type="EMBL" id="MBF0969517.1"/>
    </source>
</evidence>
<dbReference type="Proteomes" id="UP000704068">
    <property type="component" value="Unassembled WGS sequence"/>
</dbReference>
<proteinExistence type="predicted"/>
<dbReference type="InterPro" id="IPR046552">
    <property type="entry name" value="DUF6706"/>
</dbReference>
<gene>
    <name evidence="1" type="ORF">HXK21_00530</name>
</gene>
<dbReference type="Pfam" id="PF20449">
    <property type="entry name" value="DUF6706"/>
    <property type="match status" value="1"/>
</dbReference>
<name>A0A929RX99_9BACT</name>
<reference evidence="1" key="1">
    <citation type="submission" date="2020-04" db="EMBL/GenBank/DDBJ databases">
        <title>Deep metagenomics examines the oral microbiome during advanced dental caries in children, revealing novel taxa and co-occurrences with host molecules.</title>
        <authorList>
            <person name="Baker J.L."/>
            <person name="Morton J.T."/>
            <person name="Dinis M."/>
            <person name="Alvarez R."/>
            <person name="Tran N.C."/>
            <person name="Knight R."/>
            <person name="Edlund A."/>
        </authorList>
    </citation>
    <scope>NUCLEOTIDE SEQUENCE</scope>
    <source>
        <strain evidence="1">JCVI_34_bin.1</strain>
    </source>
</reference>
<organism evidence="1 2">
    <name type="scientific">Alloprevotella tannerae</name>
    <dbReference type="NCBI Taxonomy" id="76122"/>
    <lineage>
        <taxon>Bacteria</taxon>
        <taxon>Pseudomonadati</taxon>
        <taxon>Bacteroidota</taxon>
        <taxon>Bacteroidia</taxon>
        <taxon>Bacteroidales</taxon>
        <taxon>Prevotellaceae</taxon>
        <taxon>Alloprevotella</taxon>
    </lineage>
</organism>